<dbReference type="PANTHER" id="PTHR21624:SF1">
    <property type="entry name" value="ALKYLGLYCEROL MONOOXYGENASE"/>
    <property type="match status" value="1"/>
</dbReference>
<comment type="subcellular location">
    <subcellularLocation>
        <location evidence="1">Endomembrane system</location>
        <topology evidence="1">Multi-pass membrane protein</topology>
    </subcellularLocation>
</comment>
<evidence type="ECO:0000256" key="7">
    <source>
        <dbReference type="SAM" id="Phobius"/>
    </source>
</evidence>
<protein>
    <submittedName>
        <fullName evidence="9">Sterol desaturase family protein</fullName>
    </submittedName>
</protein>
<dbReference type="OrthoDB" id="9770329at2"/>
<feature type="transmembrane region" description="Helical" evidence="7">
    <location>
        <begin position="298"/>
        <end position="319"/>
    </location>
</feature>
<dbReference type="AlphaFoldDB" id="A0A3P1BW59"/>
<feature type="transmembrane region" description="Helical" evidence="7">
    <location>
        <begin position="137"/>
        <end position="164"/>
    </location>
</feature>
<keyword evidence="3 7" id="KW-1133">Transmembrane helix</keyword>
<evidence type="ECO:0000256" key="2">
    <source>
        <dbReference type="ARBA" id="ARBA00022692"/>
    </source>
</evidence>
<dbReference type="GO" id="GO:0050479">
    <property type="term" value="F:glyceryl-ether monooxygenase activity"/>
    <property type="evidence" value="ECO:0007669"/>
    <property type="project" value="TreeGrafter"/>
</dbReference>
<dbReference type="GO" id="GO:0005506">
    <property type="term" value="F:iron ion binding"/>
    <property type="evidence" value="ECO:0007669"/>
    <property type="project" value="InterPro"/>
</dbReference>
<sequence length="408" mass="48022">MTLNWMAVAVPFFLFFMGLEYLVSKRQKKKYFHFNNSVANINVGIAERLLDTFTVGAFYFVYDYIHRHYAIFDLKPGVLGWVALFLATDFVWYWYHRLAHEVNVFWSAHVVHHQSEDFNYTVSARITVFQALIRTGFWTILPLIGFPAGMITVMLLLHGLYPFFIHTRTIGKLGWLEYIFVTPSHHRVHHASNPEYLDKNYGDVLIIWDKLFGTFVEEKEDAEELVYGLTKPLESHSFLWQQFHFMMELAETVRRTPGFVAKIKVLFGRPDDIDPEIRDHLERRFLSRSSVRTTSRRFRGYVLGQLIGILTVLFVFLLFEKQVPLYHQVLISLFILLTLVNCGALLEQRQWVFYLEISRFSLLILMAFPYLNNPLSFSALFIGFLLTLAYFSHLQKRYLRLVYGAVSY</sequence>
<dbReference type="GO" id="GO:0006643">
    <property type="term" value="P:membrane lipid metabolic process"/>
    <property type="evidence" value="ECO:0007669"/>
    <property type="project" value="TreeGrafter"/>
</dbReference>
<evidence type="ECO:0000256" key="1">
    <source>
        <dbReference type="ARBA" id="ARBA00004127"/>
    </source>
</evidence>
<feature type="transmembrane region" description="Helical" evidence="7">
    <location>
        <begin position="377"/>
        <end position="394"/>
    </location>
</feature>
<comment type="caution">
    <text evidence="9">The sequence shown here is derived from an EMBL/GenBank/DDBJ whole genome shotgun (WGS) entry which is preliminary data.</text>
</comment>
<evidence type="ECO:0000259" key="8">
    <source>
        <dbReference type="Pfam" id="PF04116"/>
    </source>
</evidence>
<keyword evidence="5" id="KW-0443">Lipid metabolism</keyword>
<dbReference type="GO" id="GO:0008610">
    <property type="term" value="P:lipid biosynthetic process"/>
    <property type="evidence" value="ECO:0007669"/>
    <property type="project" value="InterPro"/>
</dbReference>
<dbReference type="Pfam" id="PF04116">
    <property type="entry name" value="FA_hydroxylase"/>
    <property type="match status" value="1"/>
</dbReference>
<feature type="transmembrane region" description="Helical" evidence="7">
    <location>
        <begin position="6"/>
        <end position="23"/>
    </location>
</feature>
<evidence type="ECO:0000313" key="9">
    <source>
        <dbReference type="EMBL" id="RRB04964.1"/>
    </source>
</evidence>
<feature type="transmembrane region" description="Helical" evidence="7">
    <location>
        <begin position="77"/>
        <end position="95"/>
    </location>
</feature>
<evidence type="ECO:0000256" key="4">
    <source>
        <dbReference type="ARBA" id="ARBA00023002"/>
    </source>
</evidence>
<reference evidence="9 10" key="1">
    <citation type="submission" date="2018-11" db="EMBL/GenBank/DDBJ databases">
        <authorList>
            <person name="Zhou Z."/>
            <person name="Wang G."/>
        </authorList>
    </citation>
    <scope>NUCLEOTIDE SEQUENCE [LARGE SCALE GENOMIC DNA]</scope>
    <source>
        <strain evidence="9 10">KCTC52004</strain>
    </source>
</reference>
<keyword evidence="2 7" id="KW-0812">Transmembrane</keyword>
<proteinExistence type="predicted"/>
<dbReference type="InterPro" id="IPR051689">
    <property type="entry name" value="Sterol_desaturase/TMEM195"/>
</dbReference>
<organism evidence="9 10">
    <name type="scientific">Larkinella rosea</name>
    <dbReference type="NCBI Taxonomy" id="2025312"/>
    <lineage>
        <taxon>Bacteria</taxon>
        <taxon>Pseudomonadati</taxon>
        <taxon>Bacteroidota</taxon>
        <taxon>Cytophagia</taxon>
        <taxon>Cytophagales</taxon>
        <taxon>Spirosomataceae</taxon>
        <taxon>Larkinella</taxon>
    </lineage>
</organism>
<dbReference type="GO" id="GO:0016020">
    <property type="term" value="C:membrane"/>
    <property type="evidence" value="ECO:0007669"/>
    <property type="project" value="GOC"/>
</dbReference>
<feature type="transmembrane region" description="Helical" evidence="7">
    <location>
        <begin position="325"/>
        <end position="346"/>
    </location>
</feature>
<evidence type="ECO:0000256" key="5">
    <source>
        <dbReference type="ARBA" id="ARBA00023098"/>
    </source>
</evidence>
<keyword evidence="6 7" id="KW-0472">Membrane</keyword>
<dbReference type="InterPro" id="IPR006694">
    <property type="entry name" value="Fatty_acid_hydroxylase"/>
</dbReference>
<evidence type="ECO:0000256" key="3">
    <source>
        <dbReference type="ARBA" id="ARBA00022989"/>
    </source>
</evidence>
<feature type="transmembrane region" description="Helical" evidence="7">
    <location>
        <begin position="353"/>
        <end position="371"/>
    </location>
</feature>
<dbReference type="Proteomes" id="UP000271925">
    <property type="component" value="Unassembled WGS sequence"/>
</dbReference>
<feature type="domain" description="Fatty acid hydroxylase" evidence="8">
    <location>
        <begin position="81"/>
        <end position="214"/>
    </location>
</feature>
<dbReference type="EMBL" id="RQJO01000008">
    <property type="protein sequence ID" value="RRB04964.1"/>
    <property type="molecule type" value="Genomic_DNA"/>
</dbReference>
<name>A0A3P1BW59_9BACT</name>
<evidence type="ECO:0000313" key="10">
    <source>
        <dbReference type="Proteomes" id="UP000271925"/>
    </source>
</evidence>
<gene>
    <name evidence="9" type="ORF">EHT25_10375</name>
</gene>
<dbReference type="PANTHER" id="PTHR21624">
    <property type="entry name" value="STEROL DESATURASE-RELATED PROTEIN"/>
    <property type="match status" value="1"/>
</dbReference>
<keyword evidence="4" id="KW-0560">Oxidoreductase</keyword>
<keyword evidence="10" id="KW-1185">Reference proteome</keyword>
<evidence type="ECO:0000256" key="6">
    <source>
        <dbReference type="ARBA" id="ARBA00023136"/>
    </source>
</evidence>
<accession>A0A3P1BW59</accession>
<dbReference type="GO" id="GO:0012505">
    <property type="term" value="C:endomembrane system"/>
    <property type="evidence" value="ECO:0007669"/>
    <property type="project" value="UniProtKB-SubCell"/>
</dbReference>